<sequence length="59" mass="6710">MFCLLPYCSLDLSCCPFYAFVPNAVADPSATGIFCCCWDFQFLCSGIGKWPEWCEKPRK</sequence>
<dbReference type="AlphaFoldDB" id="A0A0A9FBT7"/>
<accession>A0A0A9FBT7</accession>
<name>A0A0A9FBT7_ARUDO</name>
<reference evidence="1" key="2">
    <citation type="journal article" date="2015" name="Data Brief">
        <title>Shoot transcriptome of the giant reed, Arundo donax.</title>
        <authorList>
            <person name="Barrero R.A."/>
            <person name="Guerrero F.D."/>
            <person name="Moolhuijzen P."/>
            <person name="Goolsby J.A."/>
            <person name="Tidwell J."/>
            <person name="Bellgard S.E."/>
            <person name="Bellgard M.I."/>
        </authorList>
    </citation>
    <scope>NUCLEOTIDE SEQUENCE</scope>
    <source>
        <tissue evidence="1">Shoot tissue taken approximately 20 cm above the soil surface</tissue>
    </source>
</reference>
<evidence type="ECO:0000313" key="1">
    <source>
        <dbReference type="EMBL" id="JAE09822.1"/>
    </source>
</evidence>
<reference evidence="1" key="1">
    <citation type="submission" date="2014-09" db="EMBL/GenBank/DDBJ databases">
        <authorList>
            <person name="Magalhaes I.L.F."/>
            <person name="Oliveira U."/>
            <person name="Santos F.R."/>
            <person name="Vidigal T.H.D.A."/>
            <person name="Brescovit A.D."/>
            <person name="Santos A.J."/>
        </authorList>
    </citation>
    <scope>NUCLEOTIDE SEQUENCE</scope>
    <source>
        <tissue evidence="1">Shoot tissue taken approximately 20 cm above the soil surface</tissue>
    </source>
</reference>
<proteinExistence type="predicted"/>
<organism evidence="1">
    <name type="scientific">Arundo donax</name>
    <name type="common">Giant reed</name>
    <name type="synonym">Donax arundinaceus</name>
    <dbReference type="NCBI Taxonomy" id="35708"/>
    <lineage>
        <taxon>Eukaryota</taxon>
        <taxon>Viridiplantae</taxon>
        <taxon>Streptophyta</taxon>
        <taxon>Embryophyta</taxon>
        <taxon>Tracheophyta</taxon>
        <taxon>Spermatophyta</taxon>
        <taxon>Magnoliopsida</taxon>
        <taxon>Liliopsida</taxon>
        <taxon>Poales</taxon>
        <taxon>Poaceae</taxon>
        <taxon>PACMAD clade</taxon>
        <taxon>Arundinoideae</taxon>
        <taxon>Arundineae</taxon>
        <taxon>Arundo</taxon>
    </lineage>
</organism>
<protein>
    <submittedName>
        <fullName evidence="1">Uncharacterized protein</fullName>
    </submittedName>
</protein>
<dbReference type="EMBL" id="GBRH01188074">
    <property type="protein sequence ID" value="JAE09822.1"/>
    <property type="molecule type" value="Transcribed_RNA"/>
</dbReference>